<evidence type="ECO:0000313" key="3">
    <source>
        <dbReference type="EMBL" id="RXI29885.1"/>
    </source>
</evidence>
<dbReference type="InterPro" id="IPR029063">
    <property type="entry name" value="SAM-dependent_MTases_sf"/>
</dbReference>
<dbReference type="Pfam" id="PF03848">
    <property type="entry name" value="TehB"/>
    <property type="match status" value="1"/>
</dbReference>
<dbReference type="Proteomes" id="UP000290588">
    <property type="component" value="Unassembled WGS sequence"/>
</dbReference>
<dbReference type="Gene3D" id="3.40.50.150">
    <property type="entry name" value="Vaccinia Virus protein VP39"/>
    <property type="match status" value="1"/>
</dbReference>
<name>A0A347U9D9_9BACT</name>
<dbReference type="KEGG" id="aell:AELL_1814"/>
<feature type="domain" description="Tellurite resistance methyltransferase TehB-like" evidence="1">
    <location>
        <begin position="9"/>
        <end position="172"/>
    </location>
</feature>
<dbReference type="AlphaFoldDB" id="A0A347U9D9"/>
<dbReference type="SUPFAM" id="SSF53335">
    <property type="entry name" value="S-adenosyl-L-methionine-dependent methyltransferases"/>
    <property type="match status" value="1"/>
</dbReference>
<evidence type="ECO:0000259" key="1">
    <source>
        <dbReference type="Pfam" id="PF03848"/>
    </source>
</evidence>
<dbReference type="OrthoDB" id="5298787at2"/>
<keyword evidence="4" id="KW-1185">Reference proteome</keyword>
<proteinExistence type="predicted"/>
<reference evidence="2 4" key="2">
    <citation type="submission" date="2018-08" db="EMBL/GenBank/DDBJ databases">
        <title>Complete genome of the Arcobacter ellisii type strain LMG 26155.</title>
        <authorList>
            <person name="Miller W.G."/>
            <person name="Yee E."/>
            <person name="Bono J.L."/>
        </authorList>
    </citation>
    <scope>NUCLEOTIDE SEQUENCE [LARGE SCALE GENOMIC DNA]</scope>
    <source>
        <strain evidence="2 4">LMG 26155</strain>
    </source>
</reference>
<dbReference type="GO" id="GO:0008168">
    <property type="term" value="F:methyltransferase activity"/>
    <property type="evidence" value="ECO:0007669"/>
    <property type="project" value="UniProtKB-KW"/>
</dbReference>
<dbReference type="Proteomes" id="UP000262582">
    <property type="component" value="Chromosome"/>
</dbReference>
<dbReference type="PANTHER" id="PTHR43861">
    <property type="entry name" value="TRANS-ACONITATE 2-METHYLTRANSFERASE-RELATED"/>
    <property type="match status" value="1"/>
</dbReference>
<dbReference type="GO" id="GO:0032259">
    <property type="term" value="P:methylation"/>
    <property type="evidence" value="ECO:0007669"/>
    <property type="project" value="UniProtKB-KW"/>
</dbReference>
<evidence type="ECO:0000313" key="2">
    <source>
        <dbReference type="EMBL" id="AXX95467.1"/>
    </source>
</evidence>
<sequence length="190" mass="21885">MALNDKIKWDKKYQETASLTEDRNPSEKLIKIVEKTKGKKALDVASGVGRNSIYLAKLGFDVLALDISKVALEVLNSKGFSNISCELVDLDEYEIAKNSYDLIVMTNFLDRNIIPKLSNALKTDGILFIETYMEDEINEKPSSNPDFLLKKEELKTFFDDSFKLLDYEEFLNEECEIYRMKKQFIAVQKL</sequence>
<protein>
    <submittedName>
        <fullName evidence="2">Methyltransferase</fullName>
    </submittedName>
    <submittedName>
        <fullName evidence="3">Tellurium resistance protein TehB</fullName>
    </submittedName>
</protein>
<evidence type="ECO:0000313" key="4">
    <source>
        <dbReference type="Proteomes" id="UP000262582"/>
    </source>
</evidence>
<dbReference type="RefSeq" id="WP_118917630.1">
    <property type="nucleotide sequence ID" value="NZ_CP032097.1"/>
</dbReference>
<organism evidence="3 5">
    <name type="scientific">Arcobacter ellisii</name>
    <dbReference type="NCBI Taxonomy" id="913109"/>
    <lineage>
        <taxon>Bacteria</taxon>
        <taxon>Pseudomonadati</taxon>
        <taxon>Campylobacterota</taxon>
        <taxon>Epsilonproteobacteria</taxon>
        <taxon>Campylobacterales</taxon>
        <taxon>Arcobacteraceae</taxon>
        <taxon>Arcobacter</taxon>
    </lineage>
</organism>
<dbReference type="InterPro" id="IPR015985">
    <property type="entry name" value="TehB-like_dom"/>
</dbReference>
<gene>
    <name evidence="2" type="ORF">AELL_1814</name>
    <name evidence="3" type="ORF">CP962_09475</name>
</gene>
<dbReference type="EMBL" id="CP032097">
    <property type="protein sequence ID" value="AXX95467.1"/>
    <property type="molecule type" value="Genomic_DNA"/>
</dbReference>
<evidence type="ECO:0000313" key="5">
    <source>
        <dbReference type="Proteomes" id="UP000290588"/>
    </source>
</evidence>
<accession>A0A347U9D9</accession>
<reference evidence="3 5" key="1">
    <citation type="submission" date="2017-09" db="EMBL/GenBank/DDBJ databases">
        <title>Genomics of the genus Arcobacter.</title>
        <authorList>
            <person name="Perez-Cataluna A."/>
            <person name="Figueras M.J."/>
            <person name="Salas-Masso N."/>
        </authorList>
    </citation>
    <scope>NUCLEOTIDE SEQUENCE [LARGE SCALE GENOMIC DNA]</scope>
    <source>
        <strain evidence="3 5">CECT 7837</strain>
    </source>
</reference>
<keyword evidence="2" id="KW-0808">Transferase</keyword>
<dbReference type="CDD" id="cd02440">
    <property type="entry name" value="AdoMet_MTases"/>
    <property type="match status" value="1"/>
</dbReference>
<dbReference type="EMBL" id="NXIG01000009">
    <property type="protein sequence ID" value="RXI29885.1"/>
    <property type="molecule type" value="Genomic_DNA"/>
</dbReference>
<keyword evidence="2" id="KW-0489">Methyltransferase</keyword>